<evidence type="ECO:0000256" key="6">
    <source>
        <dbReference type="SAM" id="Phobius"/>
    </source>
</evidence>
<accession>A0A0C1QPG8</accession>
<keyword evidence="9" id="KW-1185">Reference proteome</keyword>
<dbReference type="PANTHER" id="PTHR36115">
    <property type="entry name" value="PROLINE-RICH ANTIGEN HOMOLOG-RELATED"/>
    <property type="match status" value="1"/>
</dbReference>
<reference evidence="8 9" key="1">
    <citation type="submission" date="2014-11" db="EMBL/GenBank/DDBJ databases">
        <title>A Rickettsiales Symbiont of Amoebae With Ancient Features.</title>
        <authorList>
            <person name="Schulz F."/>
            <person name="Martijn J."/>
            <person name="Wascher F."/>
            <person name="Kostanjsek R."/>
            <person name="Ettema T.J."/>
            <person name="Horn M."/>
        </authorList>
    </citation>
    <scope>NUCLEOTIDE SEQUENCE [LARGE SCALE GENOMIC DNA]</scope>
    <source>
        <strain evidence="8 9">UWC36</strain>
    </source>
</reference>
<organism evidence="8 9">
    <name type="scientific">Candidatus Jidaibacter acanthamoebae</name>
    <dbReference type="NCBI Taxonomy" id="86105"/>
    <lineage>
        <taxon>Bacteria</taxon>
        <taxon>Pseudomonadati</taxon>
        <taxon>Pseudomonadota</taxon>
        <taxon>Alphaproteobacteria</taxon>
        <taxon>Rickettsiales</taxon>
        <taxon>Candidatus Midichloriaceae</taxon>
        <taxon>Candidatus Jidaibacter</taxon>
    </lineage>
</organism>
<evidence type="ECO:0000256" key="4">
    <source>
        <dbReference type="ARBA" id="ARBA00022989"/>
    </source>
</evidence>
<dbReference type="Proteomes" id="UP000031258">
    <property type="component" value="Unassembled WGS sequence"/>
</dbReference>
<evidence type="ECO:0000259" key="7">
    <source>
        <dbReference type="Pfam" id="PF06271"/>
    </source>
</evidence>
<feature type="transmembrane region" description="Helical" evidence="6">
    <location>
        <begin position="47"/>
        <end position="74"/>
    </location>
</feature>
<protein>
    <recommendedName>
        <fullName evidence="7">RDD domain-containing protein</fullName>
    </recommendedName>
</protein>
<keyword evidence="2" id="KW-1003">Cell membrane</keyword>
<dbReference type="Pfam" id="PF06271">
    <property type="entry name" value="RDD"/>
    <property type="match status" value="1"/>
</dbReference>
<evidence type="ECO:0000256" key="1">
    <source>
        <dbReference type="ARBA" id="ARBA00004651"/>
    </source>
</evidence>
<feature type="domain" description="RDD" evidence="7">
    <location>
        <begin position="12"/>
        <end position="168"/>
    </location>
</feature>
<sequence>MRSVYMEINYKYAGLGRRFTALIIDYTIVGIISLPVTLWFIEYILKPQLFIGIIAGFYLLVYYPLIFLITYLIYSINPITSRWQGTLGKRITGIYVINQDGTKLTKTKMLGRSIFPYITPFMLFIILFTSFDEVILYIHIIIVIHAIVCIGFIMPAFTPKKVALHDIIFKTYVVGGKL</sequence>
<evidence type="ECO:0000256" key="2">
    <source>
        <dbReference type="ARBA" id="ARBA00022475"/>
    </source>
</evidence>
<evidence type="ECO:0000313" key="8">
    <source>
        <dbReference type="EMBL" id="KIE05908.1"/>
    </source>
</evidence>
<keyword evidence="4 6" id="KW-1133">Transmembrane helix</keyword>
<evidence type="ECO:0000256" key="5">
    <source>
        <dbReference type="ARBA" id="ARBA00023136"/>
    </source>
</evidence>
<keyword evidence="5 6" id="KW-0472">Membrane</keyword>
<gene>
    <name evidence="8" type="ORF">NF27_CG00880</name>
</gene>
<dbReference type="InterPro" id="IPR010432">
    <property type="entry name" value="RDD"/>
</dbReference>
<feature type="transmembrane region" description="Helical" evidence="6">
    <location>
        <begin position="21"/>
        <end position="41"/>
    </location>
</feature>
<comment type="caution">
    <text evidence="8">The sequence shown here is derived from an EMBL/GenBank/DDBJ whole genome shotgun (WGS) entry which is preliminary data.</text>
</comment>
<feature type="transmembrane region" description="Helical" evidence="6">
    <location>
        <begin position="137"/>
        <end position="157"/>
    </location>
</feature>
<dbReference type="EMBL" id="JSWE01000058">
    <property type="protein sequence ID" value="KIE05908.1"/>
    <property type="molecule type" value="Genomic_DNA"/>
</dbReference>
<comment type="subcellular location">
    <subcellularLocation>
        <location evidence="1">Cell membrane</location>
        <topology evidence="1">Multi-pass membrane protein</topology>
    </subcellularLocation>
</comment>
<evidence type="ECO:0000256" key="3">
    <source>
        <dbReference type="ARBA" id="ARBA00022692"/>
    </source>
</evidence>
<feature type="transmembrane region" description="Helical" evidence="6">
    <location>
        <begin position="114"/>
        <end position="131"/>
    </location>
</feature>
<dbReference type="InterPro" id="IPR051791">
    <property type="entry name" value="Pra-immunoreactive"/>
</dbReference>
<keyword evidence="3 6" id="KW-0812">Transmembrane</keyword>
<dbReference type="STRING" id="86105.NF27_CG00880"/>
<dbReference type="AlphaFoldDB" id="A0A0C1QPG8"/>
<dbReference type="GO" id="GO:0005886">
    <property type="term" value="C:plasma membrane"/>
    <property type="evidence" value="ECO:0007669"/>
    <property type="project" value="UniProtKB-SubCell"/>
</dbReference>
<dbReference type="PANTHER" id="PTHR36115:SF9">
    <property type="entry name" value="LMO1584 PROTEIN"/>
    <property type="match status" value="1"/>
</dbReference>
<name>A0A0C1QPG8_9RICK</name>
<proteinExistence type="predicted"/>
<evidence type="ECO:0000313" key="9">
    <source>
        <dbReference type="Proteomes" id="UP000031258"/>
    </source>
</evidence>